<dbReference type="SMART" id="SM00567">
    <property type="entry name" value="EZ_HEAT"/>
    <property type="match status" value="5"/>
</dbReference>
<dbReference type="FunFam" id="1.10.390.10:FF:000013">
    <property type="entry name" value="Aminopeptidase N"/>
    <property type="match status" value="1"/>
</dbReference>
<evidence type="ECO:0000256" key="2">
    <source>
        <dbReference type="ARBA" id="ARBA00010136"/>
    </source>
</evidence>
<gene>
    <name evidence="12" type="ordered locus">TUZN_0646</name>
</gene>
<dbReference type="Pfam" id="PF03130">
    <property type="entry name" value="HEAT_PBS"/>
    <property type="match status" value="1"/>
</dbReference>
<keyword evidence="4" id="KW-0645">Protease</keyword>
<evidence type="ECO:0000313" key="13">
    <source>
        <dbReference type="Proteomes" id="UP000008138"/>
    </source>
</evidence>
<comment type="cofactor">
    <cofactor evidence="1">
        <name>Zn(2+)</name>
        <dbReference type="ChEBI" id="CHEBI:29105"/>
    </cofactor>
</comment>
<dbReference type="GO" id="GO:0070006">
    <property type="term" value="F:metalloaminopeptidase activity"/>
    <property type="evidence" value="ECO:0007669"/>
    <property type="project" value="TreeGrafter"/>
</dbReference>
<dbReference type="Pfam" id="PF17900">
    <property type="entry name" value="Peptidase_M1_N"/>
    <property type="match status" value="1"/>
</dbReference>
<feature type="domain" description="Peptidase M1 membrane alanine aminopeptidase" evidence="10">
    <location>
        <begin position="226"/>
        <end position="446"/>
    </location>
</feature>
<dbReference type="GeneID" id="10360187"/>
<dbReference type="RefSeq" id="WP_013679474.1">
    <property type="nucleotide sequence ID" value="NC_015315.1"/>
</dbReference>
<dbReference type="GO" id="GO:0008270">
    <property type="term" value="F:zinc ion binding"/>
    <property type="evidence" value="ECO:0007669"/>
    <property type="project" value="InterPro"/>
</dbReference>
<evidence type="ECO:0000256" key="8">
    <source>
        <dbReference type="ARBA" id="ARBA00023049"/>
    </source>
</evidence>
<sequence length="823" mass="95425">MTRYLLGRDFAFPEYVPRFPRQYDFDVLKLDADIEVDLWSREVKGVVKYRVRAKRDLRKVMLDAVELEVLGASTSYSYDGETITLDLDLPAGREAEFEIRYRARPRKGIYFVLPDKHHPYRVPMAWTQGESEDNRYWLPLPDTPNIKFPWKLAITVPKPYVAGSNGVLVEVRDNGDRQTFVWEMRHPMSPYLIALAAGDFEIIRDKCGDVALEYWLPRGRAGAAQYSFKNTCNIMKFFEEYLGVPYPYERYAQVVVQEFVYGGMENTTFTILTDWTLHDRHAHCPYGDFPCAEEDFSSDPLVAHEMAHQWFGDLVTAKDWGHISINESFATFIEALWTERSKGRDEYLYEIYLNLKTYLNEYSTRYARPIVTNLYAIPEEVFDRHSYEKGSVVLHMIRSLLGDDAFRRGLKLFLERHRYKNADIEDLRKALEEASGRDLEWLWRQFFYSAGHPVVKASWNKNNGVRVVLEQTQPDDSFPVYTLPLEIDVVYEDGRRDRIAVSFSEKRLEVPLGEKPRYVCVDPEFKLLKVVELSFPVEVLGAMLEDEHLYCRLQAVEALRKNGSNRAVELLAKALRDRFWGVAAEAARALGAIGTADAVKALMEAYREVRHPRARRAVMEALGNARRREAAEFLDKVLHDGSESYYVRYEAARALGRIKWEFAEHSLKRALEYGGHLDVVTRGAIEGLAELGSDNALDIVLRYAAEDKPTWVRMTAVQSLSKFGPRPQVLEALRRALRDENYRIRAAAVTAALDLMDARLLPDLQERAERDVDGRIRRMAREAAEKIRKAMDRGAEYQRLREEVEKLRDEYRKLLDRLARLER</sequence>
<keyword evidence="7" id="KW-0862">Zinc</keyword>
<evidence type="ECO:0000256" key="5">
    <source>
        <dbReference type="ARBA" id="ARBA00022723"/>
    </source>
</evidence>
<dbReference type="GO" id="GO:0042277">
    <property type="term" value="F:peptide binding"/>
    <property type="evidence" value="ECO:0007669"/>
    <property type="project" value="TreeGrafter"/>
</dbReference>
<keyword evidence="6" id="KW-0378">Hydrolase</keyword>
<feature type="domain" description="Aminopeptidase N-like N-terminal" evidence="11">
    <location>
        <begin position="20"/>
        <end position="192"/>
    </location>
</feature>
<dbReference type="InterPro" id="IPR042097">
    <property type="entry name" value="Aminopeptidase_N-like_N_sf"/>
</dbReference>
<dbReference type="SUPFAM" id="SSF55486">
    <property type="entry name" value="Metalloproteases ('zincins'), catalytic domain"/>
    <property type="match status" value="1"/>
</dbReference>
<dbReference type="AlphaFoldDB" id="F2L482"/>
<feature type="coiled-coil region" evidence="9">
    <location>
        <begin position="790"/>
        <end position="821"/>
    </location>
</feature>
<dbReference type="GO" id="GO:0006508">
    <property type="term" value="P:proteolysis"/>
    <property type="evidence" value="ECO:0007669"/>
    <property type="project" value="UniProtKB-KW"/>
</dbReference>
<evidence type="ECO:0000256" key="6">
    <source>
        <dbReference type="ARBA" id="ARBA00022801"/>
    </source>
</evidence>
<dbReference type="PRINTS" id="PR00756">
    <property type="entry name" value="ALADIPTASE"/>
</dbReference>
<dbReference type="Gene3D" id="2.60.40.1730">
    <property type="entry name" value="tricorn interacting facor f3 domain"/>
    <property type="match status" value="1"/>
</dbReference>
<evidence type="ECO:0000256" key="7">
    <source>
        <dbReference type="ARBA" id="ARBA00022833"/>
    </source>
</evidence>
<reference key="2">
    <citation type="submission" date="2011-03" db="EMBL/GenBank/DDBJ databases">
        <title>Complete genome sequence of the thermoacidophilic crenarchaeon Thermoproteus uzoniensis 768-20.</title>
        <authorList>
            <person name="Mardanov A.V."/>
            <person name="Gumerov V.M."/>
            <person name="Beletsky A.V."/>
            <person name="Prokofeva M.I."/>
            <person name="Bonch-Osmolovskaya E.A."/>
            <person name="Ravin N.V."/>
            <person name="Skryabin K.G."/>
        </authorList>
    </citation>
    <scope>NUCLEOTIDE SEQUENCE</scope>
    <source>
        <strain>768-20</strain>
    </source>
</reference>
<dbReference type="HOGENOM" id="CLU_014298_0_1_2"/>
<evidence type="ECO:0000313" key="12">
    <source>
        <dbReference type="EMBL" id="AEA12138.1"/>
    </source>
</evidence>
<keyword evidence="8" id="KW-0482">Metalloprotease</keyword>
<dbReference type="GO" id="GO:0016020">
    <property type="term" value="C:membrane"/>
    <property type="evidence" value="ECO:0007669"/>
    <property type="project" value="TreeGrafter"/>
</dbReference>
<comment type="similarity">
    <text evidence="2">Belongs to the peptidase M1 family.</text>
</comment>
<evidence type="ECO:0000256" key="4">
    <source>
        <dbReference type="ARBA" id="ARBA00022670"/>
    </source>
</evidence>
<keyword evidence="9" id="KW-0175">Coiled coil</keyword>
<reference evidence="12 13" key="1">
    <citation type="journal article" date="2011" name="J. Bacteriol.">
        <title>Complete genome sequence of the thermoacidophilic crenarchaeon Thermoproteus uzoniensis 768-20.</title>
        <authorList>
            <person name="Mardanov A.V."/>
            <person name="Gumerov V.M."/>
            <person name="Beletsky A.V."/>
            <person name="Prokofeva M.I."/>
            <person name="Bonch-Osmolovskaya E.A."/>
            <person name="Ravin N.V."/>
            <person name="Skryabin K.G."/>
        </authorList>
    </citation>
    <scope>NUCLEOTIDE SEQUENCE [LARGE SCALE GENOMIC DNA]</scope>
    <source>
        <strain evidence="12 13">768-20</strain>
    </source>
</reference>
<keyword evidence="13" id="KW-1185">Reference proteome</keyword>
<dbReference type="InterPro" id="IPR016024">
    <property type="entry name" value="ARM-type_fold"/>
</dbReference>
<dbReference type="EMBL" id="CP002590">
    <property type="protein sequence ID" value="AEA12138.1"/>
    <property type="molecule type" value="Genomic_DNA"/>
</dbReference>
<dbReference type="KEGG" id="tuz:TUZN_0646"/>
<dbReference type="STRING" id="999630.TUZN_0646"/>
<name>F2L482_THEU7</name>
<dbReference type="InterPro" id="IPR011989">
    <property type="entry name" value="ARM-like"/>
</dbReference>
<dbReference type="SUPFAM" id="SSF48371">
    <property type="entry name" value="ARM repeat"/>
    <property type="match status" value="2"/>
</dbReference>
<dbReference type="Proteomes" id="UP000008138">
    <property type="component" value="Chromosome"/>
</dbReference>
<keyword evidence="3 12" id="KW-0031">Aminopeptidase</keyword>
<evidence type="ECO:0000259" key="11">
    <source>
        <dbReference type="Pfam" id="PF17900"/>
    </source>
</evidence>
<dbReference type="eggNOG" id="arCOG02969">
    <property type="taxonomic scope" value="Archaea"/>
</dbReference>
<keyword evidence="5" id="KW-0479">Metal-binding</keyword>
<dbReference type="Pfam" id="PF13646">
    <property type="entry name" value="HEAT_2"/>
    <property type="match status" value="2"/>
</dbReference>
<dbReference type="Gene3D" id="1.25.10.10">
    <property type="entry name" value="Leucine-rich Repeat Variant"/>
    <property type="match status" value="2"/>
</dbReference>
<proteinExistence type="inferred from homology"/>
<dbReference type="SUPFAM" id="SSF63737">
    <property type="entry name" value="Leukotriene A4 hydrolase N-terminal domain"/>
    <property type="match status" value="1"/>
</dbReference>
<dbReference type="Pfam" id="PF01433">
    <property type="entry name" value="Peptidase_M1"/>
    <property type="match status" value="1"/>
</dbReference>
<dbReference type="Gene3D" id="1.10.390.10">
    <property type="entry name" value="Neutral Protease Domain 2"/>
    <property type="match status" value="1"/>
</dbReference>
<accession>F2L482</accession>
<dbReference type="PANTHER" id="PTHR11533:SF174">
    <property type="entry name" value="PUROMYCIN-SENSITIVE AMINOPEPTIDASE-RELATED"/>
    <property type="match status" value="1"/>
</dbReference>
<evidence type="ECO:0000256" key="1">
    <source>
        <dbReference type="ARBA" id="ARBA00001947"/>
    </source>
</evidence>
<evidence type="ECO:0000259" key="10">
    <source>
        <dbReference type="Pfam" id="PF01433"/>
    </source>
</evidence>
<dbReference type="GO" id="GO:0005737">
    <property type="term" value="C:cytoplasm"/>
    <property type="evidence" value="ECO:0007669"/>
    <property type="project" value="TreeGrafter"/>
</dbReference>
<dbReference type="PANTHER" id="PTHR11533">
    <property type="entry name" value="PROTEASE M1 ZINC METALLOPROTEASE"/>
    <property type="match status" value="1"/>
</dbReference>
<dbReference type="GO" id="GO:0005615">
    <property type="term" value="C:extracellular space"/>
    <property type="evidence" value="ECO:0007669"/>
    <property type="project" value="TreeGrafter"/>
</dbReference>
<dbReference type="InterPro" id="IPR045357">
    <property type="entry name" value="Aminopeptidase_N-like_N"/>
</dbReference>
<dbReference type="InterPro" id="IPR050344">
    <property type="entry name" value="Peptidase_M1_aminopeptidases"/>
</dbReference>
<dbReference type="GO" id="GO:0043171">
    <property type="term" value="P:peptide catabolic process"/>
    <property type="evidence" value="ECO:0007669"/>
    <property type="project" value="TreeGrafter"/>
</dbReference>
<dbReference type="CDD" id="cd09603">
    <property type="entry name" value="M1_APN_like"/>
    <property type="match status" value="1"/>
</dbReference>
<organism evidence="12 13">
    <name type="scientific">Thermoproteus uzoniensis (strain 768-20)</name>
    <dbReference type="NCBI Taxonomy" id="999630"/>
    <lineage>
        <taxon>Archaea</taxon>
        <taxon>Thermoproteota</taxon>
        <taxon>Thermoprotei</taxon>
        <taxon>Thermoproteales</taxon>
        <taxon>Thermoproteaceae</taxon>
        <taxon>Thermoproteus</taxon>
    </lineage>
</organism>
<dbReference type="InterPro" id="IPR001930">
    <property type="entry name" value="Peptidase_M1"/>
</dbReference>
<evidence type="ECO:0000256" key="9">
    <source>
        <dbReference type="SAM" id="Coils"/>
    </source>
</evidence>
<dbReference type="InterPro" id="IPR004155">
    <property type="entry name" value="PBS_lyase_HEAT"/>
</dbReference>
<evidence type="ECO:0000256" key="3">
    <source>
        <dbReference type="ARBA" id="ARBA00022438"/>
    </source>
</evidence>
<dbReference type="InterPro" id="IPR014782">
    <property type="entry name" value="Peptidase_M1_dom"/>
</dbReference>
<protein>
    <submittedName>
        <fullName evidence="12">Peptidase M1, membrane alanine aminopeptidase</fullName>
    </submittedName>
</protein>
<dbReference type="OrthoDB" id="139771at2157"/>
<dbReference type="InterPro" id="IPR027268">
    <property type="entry name" value="Peptidase_M4/M1_CTD_sf"/>
</dbReference>